<feature type="repeat" description="PPR" evidence="5">
    <location>
        <begin position="1053"/>
        <end position="1087"/>
    </location>
</feature>
<comment type="subunit">
    <text evidence="4">Binds to mitochondrial small subunit 15S rRNA.</text>
</comment>
<name>A0AAD5K289_9FUNG</name>
<protein>
    <recommendedName>
        <fullName evidence="9">Pentacotripeptide-repeat region of PRORP domain-containing protein</fullName>
    </recommendedName>
</protein>
<evidence type="ECO:0000256" key="3">
    <source>
        <dbReference type="ARBA" id="ARBA00044493"/>
    </source>
</evidence>
<dbReference type="SUPFAM" id="SSF81901">
    <property type="entry name" value="HCP-like"/>
    <property type="match status" value="1"/>
</dbReference>
<dbReference type="Gene3D" id="1.25.40.10">
    <property type="entry name" value="Tetratricopeptide repeat domain"/>
    <property type="match status" value="5"/>
</dbReference>
<dbReference type="Proteomes" id="UP001209540">
    <property type="component" value="Unassembled WGS sequence"/>
</dbReference>
<gene>
    <name evidence="7" type="ORF">BDA99DRAFT_522111</name>
</gene>
<evidence type="ECO:0000313" key="7">
    <source>
        <dbReference type="EMBL" id="KAI9251536.1"/>
    </source>
</evidence>
<evidence type="ECO:0000256" key="4">
    <source>
        <dbReference type="ARBA" id="ARBA00044511"/>
    </source>
</evidence>
<dbReference type="PROSITE" id="PS51375">
    <property type="entry name" value="PPR"/>
    <property type="match status" value="7"/>
</dbReference>
<evidence type="ECO:0000256" key="2">
    <source>
        <dbReference type="ARBA" id="ARBA00022737"/>
    </source>
</evidence>
<accession>A0AAD5K289</accession>
<comment type="function">
    <text evidence="3">Regulates mitochondrial small subunit maturation by controlling 15S rRNA 5'-end processing. Localizes to the 5' precursor of the 15S rRNA in a position that is subsequently occupied by mS47 in the mature yeast mtSSU. Uses structure and sequence-specific RNA recognition, binding to a single-stranded region of the precursor and specifically recognizing bases -6 to -1. The exchange of Ccm1 for mS47 is coupled to the irreversible removal of precursor rRNA that is accompanied by conformational changes of the mitoribosomal proteins uS5m and mS26. These conformational changes signal completion of 5'-end rRNA processing through protection of the mature 5'-end of the 15S rRNA and stabilization of mS47. The removal of the 5' precursor together with the dissociation of Ccm1 may be catalyzed by the 5'-3' exoribonuclease Pet127. Involved in the specific removal of group I introns in mitochondrial encoded transcripts.</text>
</comment>
<comment type="similarity">
    <text evidence="1">Belongs to the CCM1 family.</text>
</comment>
<feature type="region of interest" description="Disordered" evidence="6">
    <location>
        <begin position="52"/>
        <end position="71"/>
    </location>
</feature>
<organism evidence="7 8">
    <name type="scientific">Phascolomyces articulosus</name>
    <dbReference type="NCBI Taxonomy" id="60185"/>
    <lineage>
        <taxon>Eukaryota</taxon>
        <taxon>Fungi</taxon>
        <taxon>Fungi incertae sedis</taxon>
        <taxon>Mucoromycota</taxon>
        <taxon>Mucoromycotina</taxon>
        <taxon>Mucoromycetes</taxon>
        <taxon>Mucorales</taxon>
        <taxon>Lichtheimiaceae</taxon>
        <taxon>Phascolomyces</taxon>
    </lineage>
</organism>
<reference evidence="7" key="1">
    <citation type="journal article" date="2022" name="IScience">
        <title>Evolution of zygomycete secretomes and the origins of terrestrial fungal ecologies.</title>
        <authorList>
            <person name="Chang Y."/>
            <person name="Wang Y."/>
            <person name="Mondo S."/>
            <person name="Ahrendt S."/>
            <person name="Andreopoulos W."/>
            <person name="Barry K."/>
            <person name="Beard J."/>
            <person name="Benny G.L."/>
            <person name="Blankenship S."/>
            <person name="Bonito G."/>
            <person name="Cuomo C."/>
            <person name="Desiro A."/>
            <person name="Gervers K.A."/>
            <person name="Hundley H."/>
            <person name="Kuo A."/>
            <person name="LaButti K."/>
            <person name="Lang B.F."/>
            <person name="Lipzen A."/>
            <person name="O'Donnell K."/>
            <person name="Pangilinan J."/>
            <person name="Reynolds N."/>
            <person name="Sandor L."/>
            <person name="Smith M.E."/>
            <person name="Tsang A."/>
            <person name="Grigoriev I.V."/>
            <person name="Stajich J.E."/>
            <person name="Spatafora J.W."/>
        </authorList>
    </citation>
    <scope>NUCLEOTIDE SEQUENCE</scope>
    <source>
        <strain evidence="7">RSA 2281</strain>
    </source>
</reference>
<dbReference type="NCBIfam" id="TIGR00756">
    <property type="entry name" value="PPR"/>
    <property type="match status" value="5"/>
</dbReference>
<evidence type="ECO:0000256" key="6">
    <source>
        <dbReference type="SAM" id="MobiDB-lite"/>
    </source>
</evidence>
<feature type="region of interest" description="Disordered" evidence="6">
    <location>
        <begin position="682"/>
        <end position="712"/>
    </location>
</feature>
<feature type="compositionally biased region" description="Polar residues" evidence="6">
    <location>
        <begin position="696"/>
        <end position="706"/>
    </location>
</feature>
<reference evidence="7" key="2">
    <citation type="submission" date="2023-02" db="EMBL/GenBank/DDBJ databases">
        <authorList>
            <consortium name="DOE Joint Genome Institute"/>
            <person name="Mondo S.J."/>
            <person name="Chang Y."/>
            <person name="Wang Y."/>
            <person name="Ahrendt S."/>
            <person name="Andreopoulos W."/>
            <person name="Barry K."/>
            <person name="Beard J."/>
            <person name="Benny G.L."/>
            <person name="Blankenship S."/>
            <person name="Bonito G."/>
            <person name="Cuomo C."/>
            <person name="Desiro A."/>
            <person name="Gervers K.A."/>
            <person name="Hundley H."/>
            <person name="Kuo A."/>
            <person name="LaButti K."/>
            <person name="Lang B.F."/>
            <person name="Lipzen A."/>
            <person name="O'Donnell K."/>
            <person name="Pangilinan J."/>
            <person name="Reynolds N."/>
            <person name="Sandor L."/>
            <person name="Smith M.W."/>
            <person name="Tsang A."/>
            <person name="Grigoriev I.V."/>
            <person name="Stajich J.E."/>
            <person name="Spatafora J.W."/>
        </authorList>
    </citation>
    <scope>NUCLEOTIDE SEQUENCE</scope>
    <source>
        <strain evidence="7">RSA 2281</strain>
    </source>
</reference>
<feature type="compositionally biased region" description="Low complexity" evidence="6">
    <location>
        <begin position="682"/>
        <end position="695"/>
    </location>
</feature>
<keyword evidence="8" id="KW-1185">Reference proteome</keyword>
<feature type="repeat" description="PPR" evidence="5">
    <location>
        <begin position="872"/>
        <end position="906"/>
    </location>
</feature>
<feature type="repeat" description="PPR" evidence="5">
    <location>
        <begin position="800"/>
        <end position="834"/>
    </location>
</feature>
<feature type="repeat" description="PPR" evidence="5">
    <location>
        <begin position="433"/>
        <end position="467"/>
    </location>
</feature>
<feature type="repeat" description="PPR" evidence="5">
    <location>
        <begin position="1130"/>
        <end position="1164"/>
    </location>
</feature>
<feature type="compositionally biased region" description="Polar residues" evidence="6">
    <location>
        <begin position="52"/>
        <end position="61"/>
    </location>
</feature>
<dbReference type="Pfam" id="PF01535">
    <property type="entry name" value="PPR"/>
    <property type="match status" value="4"/>
</dbReference>
<evidence type="ECO:0000313" key="8">
    <source>
        <dbReference type="Proteomes" id="UP001209540"/>
    </source>
</evidence>
<dbReference type="InterPro" id="IPR011990">
    <property type="entry name" value="TPR-like_helical_dom_sf"/>
</dbReference>
<dbReference type="PANTHER" id="PTHR47447:SF23">
    <property type="entry name" value="PENTACOTRIPEPTIDE-REPEAT REGION OF PRORP DOMAIN-CONTAINING PROTEIN"/>
    <property type="match status" value="1"/>
</dbReference>
<dbReference type="Pfam" id="PF13041">
    <property type="entry name" value="PPR_2"/>
    <property type="match status" value="1"/>
</dbReference>
<evidence type="ECO:0008006" key="9">
    <source>
        <dbReference type="Google" id="ProtNLM"/>
    </source>
</evidence>
<dbReference type="InterPro" id="IPR002885">
    <property type="entry name" value="PPR_rpt"/>
</dbReference>
<evidence type="ECO:0000256" key="5">
    <source>
        <dbReference type="PROSITE-ProRule" id="PRU00708"/>
    </source>
</evidence>
<dbReference type="AlphaFoldDB" id="A0AAD5K289"/>
<sequence>MYGAKGSSLLNTVARQSGLSKQLAAAHSTPKSTAFLSNLQSRNVNFAYTTSRASAQLNKPSTAEDEQQQRHQQYRSVALHRTPANWQHLAKISRVPQARFNHALAAAQQQHKAEMEAVAAIEVSGSTTTPPSTATITDGSVVETDEGINRRILTAAKAKDPEAVVTEFLAGRTAGASMSTQTYDAVLDAYGTLRKHNHPLTAMLTVYEDMVANGVRPTSHTYATLIKCLCTRDDEVHKTVNMLRRRIARFGVEVSNLGELESENNLDRALALFERAVNEERTEAFDVELYNAMLSMLSTKGQTKDALYIYEQLELSKTVNPNSATFAMLMTLFGYAGDLSAVRECFNEYKALRGKLPKHDPAYVYNAYVYAHVEAGDLQGALDVLENVMTKDHVRVTIAPYNRIINGASTKNDLAFVDTLLTKLETESSLKPDGNTYGMLLSMYCRMKQADKADEMYNKMVQCDISRQYGHLADYVCLLRSQQRPDKSLEVVQLMSQKGFELDVSMAREVVMGYLDVKNTTKALDALKIVTSIHATSSFITERSPLLDVVREFTVKCNDLDSSVQAMRFMNKFGIKLDSRVAKAILVQYDAAKSSPAAWEAFTKDVDVRDFTTLYEAVFKSDIRTHAFSERVFELVETMRALSIEPTLNLYVRVSTRFKKHKDLESDARWKKVFEPYLEQLEQQKQQSSHNNNSKPPTTVQQQGSKKQQEMAAEVEGWTVESDLQSGAALDLAIQGNFKGSLEVLNKQIVQKGQIPSPDAVRDIIQQATRQNNLASAIKTYDLVIDPLMRLPKNLQHRALQHVYNSMLVAYARVDDLPNAREFYGKMRQRGMIPDGDAYGSLLSCTANTTADESMDALDIYDEAMKNKVRPTVYFYNVIMSKLAKCRKIDHVLRLFDEMKKFGVQPNSITYAALISACIRCSSEARAERFFHEMLRSPKYYPRIGVFNSMIQFYTQQKPNRDKALEYYHLLLQYNLKPSGHTYKLLMEVYANIPPYDMLAAHKLLTDMTKRHGIKPGPSHFATLIRSYGCLHRDVSSAVAVYNEMKKAKVKPDETVYQAMFNTYIDNNDMQAAEQLYKDMLTSGARSSPYIENLFITGYGARGDMEKAEKIWERMVDVKESKQSQVLAKEPSTYEAMVKAYLANEQPEKAFAVVQQMHNGRNFPIKVIEGVHALLPKA</sequence>
<dbReference type="Pfam" id="PF13812">
    <property type="entry name" value="PPR_3"/>
    <property type="match status" value="2"/>
</dbReference>
<dbReference type="PANTHER" id="PTHR47447">
    <property type="entry name" value="OS03G0856100 PROTEIN"/>
    <property type="match status" value="1"/>
</dbReference>
<keyword evidence="2" id="KW-0677">Repeat</keyword>
<dbReference type="EMBL" id="JAIXMP010000030">
    <property type="protein sequence ID" value="KAI9251536.1"/>
    <property type="molecule type" value="Genomic_DNA"/>
</dbReference>
<proteinExistence type="inferred from homology"/>
<feature type="repeat" description="PPR" evidence="5">
    <location>
        <begin position="1017"/>
        <end position="1052"/>
    </location>
</feature>
<feature type="repeat" description="PPR" evidence="5">
    <location>
        <begin position="907"/>
        <end position="937"/>
    </location>
</feature>
<comment type="caution">
    <text evidence="7">The sequence shown here is derived from an EMBL/GenBank/DDBJ whole genome shotgun (WGS) entry which is preliminary data.</text>
</comment>
<evidence type="ECO:0000256" key="1">
    <source>
        <dbReference type="ARBA" id="ARBA00006192"/>
    </source>
</evidence>